<evidence type="ECO:0000313" key="2">
    <source>
        <dbReference type="Proteomes" id="UP000181976"/>
    </source>
</evidence>
<keyword evidence="2" id="KW-1185">Reference proteome</keyword>
<sequence length="41" mass="5134">MTAYKRQYINEISKFYTDETNDHEKYQLFRHVPLYYLKGQT</sequence>
<organism evidence="1 2">
    <name type="scientific">Thermophagus xiamenensis</name>
    <dbReference type="NCBI Taxonomy" id="385682"/>
    <lineage>
        <taxon>Bacteria</taxon>
        <taxon>Pseudomonadati</taxon>
        <taxon>Bacteroidota</taxon>
        <taxon>Bacteroidia</taxon>
        <taxon>Marinilabiliales</taxon>
        <taxon>Marinilabiliaceae</taxon>
        <taxon>Thermophagus</taxon>
    </lineage>
</organism>
<name>A0A1I2EX41_9BACT</name>
<dbReference type="EMBL" id="FONA01000025">
    <property type="protein sequence ID" value="SFE97177.1"/>
    <property type="molecule type" value="Genomic_DNA"/>
</dbReference>
<accession>A0A1I2EX41</accession>
<proteinExistence type="predicted"/>
<dbReference type="InParanoid" id="A0A1I2EX41"/>
<reference evidence="1 2" key="1">
    <citation type="submission" date="2016-10" db="EMBL/GenBank/DDBJ databases">
        <authorList>
            <person name="de Groot N.N."/>
        </authorList>
    </citation>
    <scope>NUCLEOTIDE SEQUENCE [LARGE SCALE GENOMIC DNA]</scope>
    <source>
        <strain evidence="1 2">DSM 19012</strain>
    </source>
</reference>
<evidence type="ECO:0000313" key="1">
    <source>
        <dbReference type="EMBL" id="SFE97177.1"/>
    </source>
</evidence>
<dbReference type="Proteomes" id="UP000181976">
    <property type="component" value="Unassembled WGS sequence"/>
</dbReference>
<protein>
    <submittedName>
        <fullName evidence="1">Uncharacterized protein</fullName>
    </submittedName>
</protein>
<gene>
    <name evidence="1" type="ORF">SAMN05444380_1253</name>
</gene>
<dbReference type="AlphaFoldDB" id="A0A1I2EX41"/>